<evidence type="ECO:0000256" key="5">
    <source>
        <dbReference type="ARBA" id="ARBA00039385"/>
    </source>
</evidence>
<keyword evidence="3" id="KW-1015">Disulfide bond</keyword>
<proteinExistence type="inferred from homology"/>
<reference evidence="8 9" key="1">
    <citation type="journal article" date="2015" name="Annu Rev Anim Biosci">
        <title>The Genome 10K Project: a way forward.</title>
        <authorList>
            <person name="Koepfli K.P."/>
            <person name="Paten B."/>
            <person name="O'Brien S.J."/>
            <person name="Koepfli K.P."/>
            <person name="Paten B."/>
            <person name="Antunes A."/>
            <person name="Belov K."/>
            <person name="Bustamante C."/>
            <person name="Castoe T.A."/>
            <person name="Clawson H."/>
            <person name="Crawford A.J."/>
            <person name="Diekhans M."/>
            <person name="Distel D."/>
            <person name="Durbin R."/>
            <person name="Earl D."/>
            <person name="Fujita M.K."/>
            <person name="Gamble T."/>
            <person name="Georges A."/>
            <person name="Gemmell N."/>
            <person name="Gilbert M.T."/>
            <person name="Graves J.M."/>
            <person name="Green R.E."/>
            <person name="Hickey G."/>
            <person name="Jarvis E.D."/>
            <person name="Johnson W."/>
            <person name="Komissarov A."/>
            <person name="Korf I."/>
            <person name="Kuhn R."/>
            <person name="Larkin D.M."/>
            <person name="Lewin H."/>
            <person name="Lopez J.V."/>
            <person name="Ma J."/>
            <person name="Marques-Bonet T."/>
            <person name="Miller W."/>
            <person name="Murphy R."/>
            <person name="Pevzner P."/>
            <person name="Shapiro B."/>
            <person name="Steiner C."/>
            <person name="Tamazian G."/>
            <person name="Venkatesh B."/>
            <person name="Wang J."/>
            <person name="Wayne R."/>
            <person name="Wiley E."/>
            <person name="Yang H."/>
            <person name="Zhang G."/>
            <person name="Haussler D."/>
            <person name="Ryder O."/>
            <person name="O'Brien S.J."/>
        </authorList>
    </citation>
    <scope>NUCLEOTIDE SEQUENCE</scope>
</reference>
<feature type="compositionally biased region" description="Polar residues" evidence="6">
    <location>
        <begin position="1"/>
        <end position="12"/>
    </location>
</feature>
<name>A0A671EWR7_RHIFE</name>
<feature type="region of interest" description="Disordered" evidence="6">
    <location>
        <begin position="1"/>
        <end position="23"/>
    </location>
</feature>
<dbReference type="PANTHER" id="PTHR21107:SF2">
    <property type="entry name" value="CYTOCHROME C OXIDASE ASSEMBLY PROTEIN COX19"/>
    <property type="match status" value="1"/>
</dbReference>
<evidence type="ECO:0000256" key="3">
    <source>
        <dbReference type="ARBA" id="ARBA00023157"/>
    </source>
</evidence>
<reference evidence="8" key="4">
    <citation type="submission" date="2025-08" db="UniProtKB">
        <authorList>
            <consortium name="Ensembl"/>
        </authorList>
    </citation>
    <scope>IDENTIFICATION</scope>
</reference>
<dbReference type="GeneTree" id="ENSGT00940000155698"/>
<evidence type="ECO:0000256" key="1">
    <source>
        <dbReference type="ARBA" id="ARBA00004496"/>
    </source>
</evidence>
<reference evidence="8" key="5">
    <citation type="submission" date="2025-09" db="UniProtKB">
        <authorList>
            <consortium name="Ensembl"/>
        </authorList>
    </citation>
    <scope>IDENTIFICATION</scope>
</reference>
<comment type="subcellular location">
    <subcellularLocation>
        <location evidence="1">Cytoplasm</location>
    </subcellularLocation>
</comment>
<dbReference type="Proteomes" id="UP000472240">
    <property type="component" value="Chromosome 24"/>
</dbReference>
<keyword evidence="2" id="KW-0963">Cytoplasm</keyword>
<evidence type="ECO:0000256" key="4">
    <source>
        <dbReference type="ARBA" id="ARBA00038223"/>
    </source>
</evidence>
<feature type="domain" description="CHCH" evidence="7">
    <location>
        <begin position="30"/>
        <end position="64"/>
    </location>
</feature>
<keyword evidence="9" id="KW-1185">Reference proteome</keyword>
<dbReference type="GO" id="GO:0005758">
    <property type="term" value="C:mitochondrial intermembrane space"/>
    <property type="evidence" value="ECO:0007669"/>
    <property type="project" value="TreeGrafter"/>
</dbReference>
<accession>A0A671EWR7</accession>
<sequence>MSTAMNFGSKSFQPRPPDKGSFPLDHFGECKSFKEKFMKCLRENNSENALCRNESKEYLECRMERQVRADNPTVTPSAPRLPSFPSGHGCGLRQARVRVVPPAALLPVDPGLSGEWC</sequence>
<dbReference type="GO" id="GO:0033617">
    <property type="term" value="P:mitochondrial respiratory chain complex IV assembly"/>
    <property type="evidence" value="ECO:0007669"/>
    <property type="project" value="TreeGrafter"/>
</dbReference>
<dbReference type="Ensembl" id="ENSRFET00010019308.1">
    <property type="protein sequence ID" value="ENSRFEP00010017710.1"/>
    <property type="gene ID" value="ENSRFEG00010011932.1"/>
</dbReference>
<dbReference type="AlphaFoldDB" id="A0A671EWR7"/>
<dbReference type="InterPro" id="IPR051383">
    <property type="entry name" value="COX19"/>
</dbReference>
<reference evidence="8 9" key="2">
    <citation type="journal article" date="2018" name="Annu Rev Anim Biosci">
        <title>Bat Biology, Genomes, and the Bat1K Project: To Generate Chromosome-Level Genomes for All Living Bat Species.</title>
        <authorList>
            <person name="Teeling E.C."/>
            <person name="Vernes S.C."/>
            <person name="Davalos L.M."/>
            <person name="Ray D.A."/>
            <person name="Gilbert M.T.P."/>
            <person name="Myers E."/>
        </authorList>
    </citation>
    <scope>NUCLEOTIDE SEQUENCE</scope>
</reference>
<dbReference type="PANTHER" id="PTHR21107">
    <property type="entry name" value="CYTOCHROME C OXIDASE ASSEMBLY PROTEIN COX19"/>
    <property type="match status" value="1"/>
</dbReference>
<evidence type="ECO:0000313" key="9">
    <source>
        <dbReference type="Proteomes" id="UP000472240"/>
    </source>
</evidence>
<dbReference type="PROSITE" id="PS51808">
    <property type="entry name" value="CHCH"/>
    <property type="match status" value="1"/>
</dbReference>
<comment type="similarity">
    <text evidence="4">Belongs to the COX19 family.</text>
</comment>
<protein>
    <recommendedName>
        <fullName evidence="5">Cytochrome c oxidase assembly protein COX19</fullName>
    </recommendedName>
</protein>
<reference evidence="9" key="3">
    <citation type="submission" date="2018-12" db="EMBL/GenBank/DDBJ databases">
        <title>G10K-VGP greater horseshoe bat female genome, primary haplotype.</title>
        <authorList>
            <person name="Teeling E."/>
            <person name="Myers G."/>
            <person name="Vernes S."/>
            <person name="Pippel M."/>
            <person name="Winkler S."/>
            <person name="Fedrigo O."/>
            <person name="Rhie A."/>
            <person name="Koren S."/>
            <person name="Phillippy A."/>
            <person name="Lewin H."/>
            <person name="Damas J."/>
            <person name="Howe K."/>
            <person name="Mountcastle J."/>
            <person name="Jarvis E.D."/>
        </authorList>
    </citation>
    <scope>NUCLEOTIDE SEQUENCE [LARGE SCALE GENOMIC DNA]</scope>
</reference>
<evidence type="ECO:0000259" key="7">
    <source>
        <dbReference type="Pfam" id="PF06747"/>
    </source>
</evidence>
<dbReference type="InterPro" id="IPR009069">
    <property type="entry name" value="Cys_alpha_HP_mot_SF"/>
</dbReference>
<dbReference type="InterPro" id="IPR010625">
    <property type="entry name" value="CHCH"/>
</dbReference>
<dbReference type="Pfam" id="PF06747">
    <property type="entry name" value="CHCH"/>
    <property type="match status" value="1"/>
</dbReference>
<dbReference type="SUPFAM" id="SSF47072">
    <property type="entry name" value="Cysteine alpha-hairpin motif"/>
    <property type="match status" value="1"/>
</dbReference>
<organism evidence="8 9">
    <name type="scientific">Rhinolophus ferrumequinum</name>
    <name type="common">Greater horseshoe bat</name>
    <dbReference type="NCBI Taxonomy" id="59479"/>
    <lineage>
        <taxon>Eukaryota</taxon>
        <taxon>Metazoa</taxon>
        <taxon>Chordata</taxon>
        <taxon>Craniata</taxon>
        <taxon>Vertebrata</taxon>
        <taxon>Euteleostomi</taxon>
        <taxon>Mammalia</taxon>
        <taxon>Eutheria</taxon>
        <taxon>Laurasiatheria</taxon>
        <taxon>Chiroptera</taxon>
        <taxon>Yinpterochiroptera</taxon>
        <taxon>Rhinolophoidea</taxon>
        <taxon>Rhinolophidae</taxon>
        <taxon>Rhinolophinae</taxon>
        <taxon>Rhinolophus</taxon>
    </lineage>
</organism>
<evidence type="ECO:0000256" key="6">
    <source>
        <dbReference type="SAM" id="MobiDB-lite"/>
    </source>
</evidence>
<evidence type="ECO:0000256" key="2">
    <source>
        <dbReference type="ARBA" id="ARBA00022490"/>
    </source>
</evidence>
<gene>
    <name evidence="8" type="primary">ADAP1</name>
</gene>
<evidence type="ECO:0000313" key="8">
    <source>
        <dbReference type="Ensembl" id="ENSRFEP00010017710.1"/>
    </source>
</evidence>